<dbReference type="AlphaFoldDB" id="A0ABD0NKH3"/>
<feature type="non-terminal residue" evidence="1">
    <location>
        <position position="64"/>
    </location>
</feature>
<accession>A0ABD0NKH3</accession>
<feature type="non-terminal residue" evidence="1">
    <location>
        <position position="1"/>
    </location>
</feature>
<comment type="caution">
    <text evidence="1">The sequence shown here is derived from an EMBL/GenBank/DDBJ whole genome shotgun (WGS) entry which is preliminary data.</text>
</comment>
<protein>
    <submittedName>
        <fullName evidence="1">Uncharacterized protein</fullName>
    </submittedName>
</protein>
<organism evidence="1 2">
    <name type="scientific">Cirrhinus mrigala</name>
    <name type="common">Mrigala</name>
    <dbReference type="NCBI Taxonomy" id="683832"/>
    <lineage>
        <taxon>Eukaryota</taxon>
        <taxon>Metazoa</taxon>
        <taxon>Chordata</taxon>
        <taxon>Craniata</taxon>
        <taxon>Vertebrata</taxon>
        <taxon>Euteleostomi</taxon>
        <taxon>Actinopterygii</taxon>
        <taxon>Neopterygii</taxon>
        <taxon>Teleostei</taxon>
        <taxon>Ostariophysi</taxon>
        <taxon>Cypriniformes</taxon>
        <taxon>Cyprinidae</taxon>
        <taxon>Labeoninae</taxon>
        <taxon>Labeonini</taxon>
        <taxon>Cirrhinus</taxon>
    </lineage>
</organism>
<dbReference type="EMBL" id="JAMKFB020000021">
    <property type="protein sequence ID" value="KAL0162488.1"/>
    <property type="molecule type" value="Genomic_DNA"/>
</dbReference>
<reference evidence="1 2" key="1">
    <citation type="submission" date="2024-05" db="EMBL/GenBank/DDBJ databases">
        <title>Genome sequencing and assembly of Indian major carp, Cirrhinus mrigala (Hamilton, 1822).</title>
        <authorList>
            <person name="Mohindra V."/>
            <person name="Chowdhury L.M."/>
            <person name="Lal K."/>
            <person name="Jena J.K."/>
        </authorList>
    </citation>
    <scope>NUCLEOTIDE SEQUENCE [LARGE SCALE GENOMIC DNA]</scope>
    <source>
        <strain evidence="1">CM1030</strain>
        <tissue evidence="1">Blood</tissue>
    </source>
</reference>
<dbReference type="Proteomes" id="UP001529510">
    <property type="component" value="Unassembled WGS sequence"/>
</dbReference>
<name>A0ABD0NKH3_CIRMR</name>
<proteinExistence type="predicted"/>
<sequence>GAGSTVFVPLTELPGPGVVEASLGSLLDESTQKKLLGQKITPPPSPLLSELLKKGSLLPTSPRL</sequence>
<keyword evidence="2" id="KW-1185">Reference proteome</keyword>
<evidence type="ECO:0000313" key="2">
    <source>
        <dbReference type="Proteomes" id="UP001529510"/>
    </source>
</evidence>
<evidence type="ECO:0000313" key="1">
    <source>
        <dbReference type="EMBL" id="KAL0162488.1"/>
    </source>
</evidence>
<gene>
    <name evidence="1" type="ORF">M9458_041884</name>
</gene>